<reference evidence="6" key="1">
    <citation type="submission" date="2023-06" db="EMBL/GenBank/DDBJ databases">
        <title>Phylogenetic Diversity of Rhizobium strains.</title>
        <authorList>
            <person name="Moura F.T."/>
            <person name="Helene L.C.F."/>
            <person name="Hungria M."/>
        </authorList>
    </citation>
    <scope>NUCLEOTIDE SEQUENCE</scope>
    <source>
        <strain evidence="6">CCGE524</strain>
    </source>
</reference>
<dbReference type="InterPro" id="IPR011057">
    <property type="entry name" value="Mss4-like_sf"/>
</dbReference>
<feature type="domain" description="CENP-V/GFA" evidence="5">
    <location>
        <begin position="1"/>
        <end position="98"/>
    </location>
</feature>
<evidence type="ECO:0000259" key="5">
    <source>
        <dbReference type="PROSITE" id="PS51891"/>
    </source>
</evidence>
<evidence type="ECO:0000313" key="6">
    <source>
        <dbReference type="EMBL" id="MDL2406844.1"/>
    </source>
</evidence>
<sequence length="128" mass="14258">MCGAVRYKIESPPLGTGLCHCDRCRPQSGSAFSTVMYVPRRSLTVEGKTAYFADIGTSGLPVKRVFCPECGSPLFTDMDLTPEIMFVKVGTTDDNQWFFPSIEMFVVRRRSWLAPLSDVPQFDANPPI</sequence>
<accession>A0ABT7KDZ9</accession>
<comment type="caution">
    <text evidence="6">The sequence shown here is derived from an EMBL/GenBank/DDBJ whole genome shotgun (WGS) entry which is preliminary data.</text>
</comment>
<evidence type="ECO:0000313" key="7">
    <source>
        <dbReference type="Proteomes" id="UP001172630"/>
    </source>
</evidence>
<evidence type="ECO:0000256" key="3">
    <source>
        <dbReference type="ARBA" id="ARBA00022833"/>
    </source>
</evidence>
<keyword evidence="3" id="KW-0862">Zinc</keyword>
<evidence type="ECO:0000256" key="1">
    <source>
        <dbReference type="ARBA" id="ARBA00005495"/>
    </source>
</evidence>
<organism evidence="6 7">
    <name type="scientific">Rhizobium calliandrae</name>
    <dbReference type="NCBI Taxonomy" id="1312182"/>
    <lineage>
        <taxon>Bacteria</taxon>
        <taxon>Pseudomonadati</taxon>
        <taxon>Pseudomonadota</taxon>
        <taxon>Alphaproteobacteria</taxon>
        <taxon>Hyphomicrobiales</taxon>
        <taxon>Rhizobiaceae</taxon>
        <taxon>Rhizobium/Agrobacterium group</taxon>
        <taxon>Rhizobium</taxon>
    </lineage>
</organism>
<keyword evidence="2" id="KW-0479">Metal-binding</keyword>
<dbReference type="PANTHER" id="PTHR33337:SF40">
    <property type="entry name" value="CENP-V_GFA DOMAIN-CONTAINING PROTEIN-RELATED"/>
    <property type="match status" value="1"/>
</dbReference>
<gene>
    <name evidence="6" type="ORF">PY650_14475</name>
</gene>
<name>A0ABT7KDZ9_9HYPH</name>
<dbReference type="SUPFAM" id="SSF51316">
    <property type="entry name" value="Mss4-like"/>
    <property type="match status" value="1"/>
</dbReference>
<evidence type="ECO:0000256" key="4">
    <source>
        <dbReference type="ARBA" id="ARBA00023239"/>
    </source>
</evidence>
<dbReference type="EMBL" id="JARFYN010000016">
    <property type="protein sequence ID" value="MDL2406844.1"/>
    <property type="molecule type" value="Genomic_DNA"/>
</dbReference>
<keyword evidence="7" id="KW-1185">Reference proteome</keyword>
<dbReference type="PROSITE" id="PS51891">
    <property type="entry name" value="CENP_V_GFA"/>
    <property type="match status" value="1"/>
</dbReference>
<proteinExistence type="inferred from homology"/>
<comment type="similarity">
    <text evidence="1">Belongs to the Gfa family.</text>
</comment>
<dbReference type="InterPro" id="IPR006913">
    <property type="entry name" value="CENP-V/GFA"/>
</dbReference>
<dbReference type="RefSeq" id="WP_285879997.1">
    <property type="nucleotide sequence ID" value="NZ_JARFYN010000016.1"/>
</dbReference>
<dbReference type="PANTHER" id="PTHR33337">
    <property type="entry name" value="GFA DOMAIN-CONTAINING PROTEIN"/>
    <property type="match status" value="1"/>
</dbReference>
<dbReference type="Pfam" id="PF04828">
    <property type="entry name" value="GFA"/>
    <property type="match status" value="1"/>
</dbReference>
<dbReference type="Proteomes" id="UP001172630">
    <property type="component" value="Unassembled WGS sequence"/>
</dbReference>
<protein>
    <submittedName>
        <fullName evidence="6">GFA family protein</fullName>
    </submittedName>
</protein>
<keyword evidence="4" id="KW-0456">Lyase</keyword>
<dbReference type="Gene3D" id="3.90.1590.10">
    <property type="entry name" value="glutathione-dependent formaldehyde- activating enzyme (gfa)"/>
    <property type="match status" value="1"/>
</dbReference>
<evidence type="ECO:0000256" key="2">
    <source>
        <dbReference type="ARBA" id="ARBA00022723"/>
    </source>
</evidence>